<proteinExistence type="inferred from homology"/>
<dbReference type="GO" id="GO:0043190">
    <property type="term" value="C:ATP-binding cassette (ABC) transporter complex"/>
    <property type="evidence" value="ECO:0007669"/>
    <property type="project" value="InterPro"/>
</dbReference>
<evidence type="ECO:0000256" key="8">
    <source>
        <dbReference type="ARBA" id="ARBA00023136"/>
    </source>
</evidence>
<evidence type="ECO:0000313" key="11">
    <source>
        <dbReference type="EMBL" id="CAA9416758.1"/>
    </source>
</evidence>
<comment type="similarity">
    <text evidence="2 9">Belongs to the ABC-2 integral membrane protein family.</text>
</comment>
<dbReference type="EMBL" id="CADCUR010000247">
    <property type="protein sequence ID" value="CAA9416758.1"/>
    <property type="molecule type" value="Genomic_DNA"/>
</dbReference>
<reference evidence="11" key="1">
    <citation type="submission" date="2020-02" db="EMBL/GenBank/DDBJ databases">
        <authorList>
            <person name="Meier V. D."/>
        </authorList>
    </citation>
    <scope>NUCLEOTIDE SEQUENCE</scope>
    <source>
        <strain evidence="11">AVDCRST_MAG74</strain>
    </source>
</reference>
<dbReference type="InterPro" id="IPR000412">
    <property type="entry name" value="ABC_2_transport"/>
</dbReference>
<evidence type="ECO:0000256" key="7">
    <source>
        <dbReference type="ARBA" id="ARBA00022989"/>
    </source>
</evidence>
<keyword evidence="4 9" id="KW-1003">Cell membrane</keyword>
<feature type="transmembrane region" description="Helical" evidence="9">
    <location>
        <begin position="46"/>
        <end position="68"/>
    </location>
</feature>
<feature type="transmembrane region" description="Helical" evidence="9">
    <location>
        <begin position="154"/>
        <end position="177"/>
    </location>
</feature>
<feature type="domain" description="ABC transmembrane type-2" evidence="10">
    <location>
        <begin position="47"/>
        <end position="266"/>
    </location>
</feature>
<dbReference type="PIRSF" id="PIRSF006648">
    <property type="entry name" value="DrrB"/>
    <property type="match status" value="1"/>
</dbReference>
<feature type="transmembrane region" description="Helical" evidence="9">
    <location>
        <begin position="80"/>
        <end position="99"/>
    </location>
</feature>
<feature type="transmembrane region" description="Helical" evidence="9">
    <location>
        <begin position="189"/>
        <end position="206"/>
    </location>
</feature>
<feature type="transmembrane region" description="Helical" evidence="9">
    <location>
        <begin position="120"/>
        <end position="148"/>
    </location>
</feature>
<accession>A0A6J4PI96</accession>
<dbReference type="PROSITE" id="PS51012">
    <property type="entry name" value="ABC_TM2"/>
    <property type="match status" value="1"/>
</dbReference>
<dbReference type="GO" id="GO:0015920">
    <property type="term" value="P:lipopolysaccharide transport"/>
    <property type="evidence" value="ECO:0007669"/>
    <property type="project" value="TreeGrafter"/>
</dbReference>
<evidence type="ECO:0000259" key="10">
    <source>
        <dbReference type="PROSITE" id="PS51012"/>
    </source>
</evidence>
<comment type="subcellular location">
    <subcellularLocation>
        <location evidence="1">Cell inner membrane</location>
        <topology evidence="1">Multi-pass membrane protein</topology>
    </subcellularLocation>
    <subcellularLocation>
        <location evidence="9">Cell membrane</location>
        <topology evidence="9">Multi-pass membrane protein</topology>
    </subcellularLocation>
</comment>
<protein>
    <recommendedName>
        <fullName evidence="9">Transport permease protein</fullName>
    </recommendedName>
</protein>
<organism evidence="11">
    <name type="scientific">uncultured Pyrinomonadaceae bacterium</name>
    <dbReference type="NCBI Taxonomy" id="2283094"/>
    <lineage>
        <taxon>Bacteria</taxon>
        <taxon>Pseudomonadati</taxon>
        <taxon>Acidobacteriota</taxon>
        <taxon>Blastocatellia</taxon>
        <taxon>Blastocatellales</taxon>
        <taxon>Pyrinomonadaceae</taxon>
        <taxon>environmental samples</taxon>
    </lineage>
</organism>
<keyword evidence="5" id="KW-0997">Cell inner membrane</keyword>
<evidence type="ECO:0000256" key="1">
    <source>
        <dbReference type="ARBA" id="ARBA00004429"/>
    </source>
</evidence>
<keyword evidence="8 9" id="KW-0472">Membrane</keyword>
<dbReference type="InterPro" id="IPR047817">
    <property type="entry name" value="ABC2_TM_bact-type"/>
</dbReference>
<dbReference type="GO" id="GO:0140359">
    <property type="term" value="F:ABC-type transporter activity"/>
    <property type="evidence" value="ECO:0007669"/>
    <property type="project" value="InterPro"/>
</dbReference>
<sequence length="274" mass="30722">MQETSFVKIEPSGSRLSLDLKDLWSYRELLFFLVWRDVKVRYKQTAIGVLWAILQPVLTTAIFTVIFAQFARFDSLSIPYPLFALSGLLLWLFVNSSISTASGSLINNTNLVTKIYFPRLIVPLAATLSGLIDLALGFVLLVGLMIIYGMTFNWQIVFAPIFILLAVTLALALGTLFSALNVRFRDVKFALPFALQIWMFVSPVFYPASVLSEKWRVVFALNPLTGILEGFRAALFGTQFDQFAVGVSVVLTFILALASLFVFKRMEDDFADLI</sequence>
<evidence type="ECO:0000256" key="3">
    <source>
        <dbReference type="ARBA" id="ARBA00022448"/>
    </source>
</evidence>
<keyword evidence="7 9" id="KW-1133">Transmembrane helix</keyword>
<dbReference type="Pfam" id="PF01061">
    <property type="entry name" value="ABC2_membrane"/>
    <property type="match status" value="1"/>
</dbReference>
<evidence type="ECO:0000256" key="4">
    <source>
        <dbReference type="ARBA" id="ARBA00022475"/>
    </source>
</evidence>
<keyword evidence="3 9" id="KW-0813">Transport</keyword>
<evidence type="ECO:0000256" key="6">
    <source>
        <dbReference type="ARBA" id="ARBA00022692"/>
    </source>
</evidence>
<evidence type="ECO:0000256" key="2">
    <source>
        <dbReference type="ARBA" id="ARBA00007783"/>
    </source>
</evidence>
<keyword evidence="6 9" id="KW-0812">Transmembrane</keyword>
<dbReference type="InterPro" id="IPR013525">
    <property type="entry name" value="ABC2_TM"/>
</dbReference>
<feature type="transmembrane region" description="Helical" evidence="9">
    <location>
        <begin position="243"/>
        <end position="263"/>
    </location>
</feature>
<evidence type="ECO:0000256" key="5">
    <source>
        <dbReference type="ARBA" id="ARBA00022519"/>
    </source>
</evidence>
<dbReference type="AlphaFoldDB" id="A0A6J4PI96"/>
<name>A0A6J4PI96_9BACT</name>
<dbReference type="PANTHER" id="PTHR30413:SF8">
    <property type="entry name" value="TRANSPORT PERMEASE PROTEIN"/>
    <property type="match status" value="1"/>
</dbReference>
<evidence type="ECO:0000256" key="9">
    <source>
        <dbReference type="RuleBase" id="RU361157"/>
    </source>
</evidence>
<dbReference type="PANTHER" id="PTHR30413">
    <property type="entry name" value="INNER MEMBRANE TRANSPORT PERMEASE"/>
    <property type="match status" value="1"/>
</dbReference>
<gene>
    <name evidence="11" type="ORF">AVDCRST_MAG74-2684</name>
</gene>